<gene>
    <name evidence="1" type="ORF">H8R92_05875</name>
</gene>
<reference evidence="1" key="1">
    <citation type="submission" date="2020-08" db="EMBL/GenBank/DDBJ databases">
        <title>Genome public.</title>
        <authorList>
            <person name="Liu C."/>
            <person name="Sun Q."/>
        </authorList>
    </citation>
    <scope>NUCLEOTIDE SEQUENCE</scope>
    <source>
        <strain evidence="1">NSJ-42</strain>
    </source>
</reference>
<evidence type="ECO:0000313" key="2">
    <source>
        <dbReference type="Proteomes" id="UP000662088"/>
    </source>
</evidence>
<sequence>MSSISNNRDEKIYYYTSNEVLCSWLTNEQLWATRSITSNDNEDTTYALKHFDKINTKTNKRFEKKLQEVDLILSLSQKISLKFYKDLLHYCMKYHFNDFSKIINTVEKRKEYFYYGDNYDLFTIDKFHEHCGTFHIPHLQNPNRDQWIYNQLLSILTPDEYKYFFNINTNTIDDYKKIIPKLPFMRHPFVICFTSEKDNRFFWDSYTNNKGVALEFSRNELSEYFQVPKTHSNYSANLVNIIYNKDKQLSEITNFLNSNIGELLMVGVENLYIDMAKYKHPYWKDEKEIRAVIEAKYYDEKSNLIKENYNLKYKTKYDTQDYIEVVIPKNLLKKIIIGPQNSVENIKQILDIGNFNYIKDKFEESSGTGVINLK</sequence>
<dbReference type="EMBL" id="JACOOQ010000007">
    <property type="protein sequence ID" value="MBC5639966.1"/>
    <property type="molecule type" value="Genomic_DNA"/>
</dbReference>
<organism evidence="1 2">
    <name type="scientific">Clostridium lentum</name>
    <dbReference type="NCBI Taxonomy" id="2763037"/>
    <lineage>
        <taxon>Bacteria</taxon>
        <taxon>Bacillati</taxon>
        <taxon>Bacillota</taxon>
        <taxon>Clostridia</taxon>
        <taxon>Eubacteriales</taxon>
        <taxon>Clostridiaceae</taxon>
        <taxon>Clostridium</taxon>
    </lineage>
</organism>
<name>A0A8I0A9K0_9CLOT</name>
<protein>
    <submittedName>
        <fullName evidence="1">DUF2971 domain-containing protein</fullName>
    </submittedName>
</protein>
<dbReference type="Pfam" id="PF11185">
    <property type="entry name" value="DUF2971"/>
    <property type="match status" value="1"/>
</dbReference>
<keyword evidence="2" id="KW-1185">Reference proteome</keyword>
<dbReference type="RefSeq" id="WP_186834948.1">
    <property type="nucleotide sequence ID" value="NZ_JACOOQ010000007.1"/>
</dbReference>
<dbReference type="AlphaFoldDB" id="A0A8I0A9K0"/>
<comment type="caution">
    <text evidence="1">The sequence shown here is derived from an EMBL/GenBank/DDBJ whole genome shotgun (WGS) entry which is preliminary data.</text>
</comment>
<proteinExistence type="predicted"/>
<accession>A0A8I0A9K0</accession>
<dbReference type="Proteomes" id="UP000662088">
    <property type="component" value="Unassembled WGS sequence"/>
</dbReference>
<dbReference type="InterPro" id="IPR021352">
    <property type="entry name" value="DUF2971"/>
</dbReference>
<evidence type="ECO:0000313" key="1">
    <source>
        <dbReference type="EMBL" id="MBC5639966.1"/>
    </source>
</evidence>